<evidence type="ECO:0000256" key="1">
    <source>
        <dbReference type="ARBA" id="ARBA00004123"/>
    </source>
</evidence>
<dbReference type="AlphaFoldDB" id="M5FQX5"/>
<comment type="similarity">
    <text evidence="2">Belongs to the NOC2 family.</text>
</comment>
<dbReference type="GeneID" id="63690636"/>
<comment type="subcellular location">
    <subcellularLocation>
        <location evidence="1">Nucleus</location>
    </subcellularLocation>
</comment>
<dbReference type="GO" id="GO:0042273">
    <property type="term" value="P:ribosomal large subunit biogenesis"/>
    <property type="evidence" value="ECO:0007669"/>
    <property type="project" value="TreeGrafter"/>
</dbReference>
<sequence>MAKTAKATKRFISSGKLKQQIEQRHNHKKVKQQIEKRRGKGKRAEEKKTAKAVDEDKAQEAEDNDHRPNEMTVDDLLGGEFMDDGDSEEEDDNSSAVDDNESFASVDDLDADEEAHKMDLERLKEVDPEFYKYLQENDKELLEFGNEPEEMKDAEDVDVEVDEAEIAMEEEEDEIAVPSTAKEVTKEMLRAWQRSILEHHSLRSLRGLLLAFRAAVHMNEEDGTQYAYSIGSSAVYNKLVVTALKYTSIVLSHHLPYKTLPDGRYKPPAQTKKYSTLQKMILSFFSNVLHLLSQLPDGDMKLLVLSESTKVIPYIVSSRKVVKDYLKQLLDVWSSGFDDVRLTALLAIRRLAASPDQSILDICLKGTYVSLVRSSRVTTVHTLPSINLMKNSAMELYILDHEAAYQHAFRYIRQLAVHLRESMKVKSKEAYKAVYNWQYVHSLDFWAGVLAKACDRDALGESALHPLIYPLVQVTIGAIKLIPTPRYFPLHLHCVRSLLHLIRHTGVFIPLSPFILQILTSSEFSHKPKPSTQRPLDLEAFIRVPAPYVRTRLYQDALAEESAYLLGEWFETCAQSIAFPELAVPVTILVRRMLKRSSSVKLATTLKPLVERLEEHAKWVEKRRLGVVFGPADTAEVERFEAAIGVPESPLGKWVKLQRRARERRKAVIEKVSNIQTAWLDAHWKIGERGCIGDGGQLGKRALVKVMH</sequence>
<evidence type="ECO:0000256" key="3">
    <source>
        <dbReference type="ARBA" id="ARBA00023242"/>
    </source>
</evidence>
<proteinExistence type="inferred from homology"/>
<evidence type="ECO:0000256" key="4">
    <source>
        <dbReference type="SAM" id="MobiDB-lite"/>
    </source>
</evidence>
<reference evidence="5 6" key="1">
    <citation type="journal article" date="2012" name="Science">
        <title>The Paleozoic origin of enzymatic lignin decomposition reconstructed from 31 fungal genomes.</title>
        <authorList>
            <person name="Floudas D."/>
            <person name="Binder M."/>
            <person name="Riley R."/>
            <person name="Barry K."/>
            <person name="Blanchette R.A."/>
            <person name="Henrissat B."/>
            <person name="Martinez A.T."/>
            <person name="Otillar R."/>
            <person name="Spatafora J.W."/>
            <person name="Yadav J.S."/>
            <person name="Aerts A."/>
            <person name="Benoit I."/>
            <person name="Boyd A."/>
            <person name="Carlson A."/>
            <person name="Copeland A."/>
            <person name="Coutinho P.M."/>
            <person name="de Vries R.P."/>
            <person name="Ferreira P."/>
            <person name="Findley K."/>
            <person name="Foster B."/>
            <person name="Gaskell J."/>
            <person name="Glotzer D."/>
            <person name="Gorecki P."/>
            <person name="Heitman J."/>
            <person name="Hesse C."/>
            <person name="Hori C."/>
            <person name="Igarashi K."/>
            <person name="Jurgens J.A."/>
            <person name="Kallen N."/>
            <person name="Kersten P."/>
            <person name="Kohler A."/>
            <person name="Kuees U."/>
            <person name="Kumar T.K.A."/>
            <person name="Kuo A."/>
            <person name="LaButti K."/>
            <person name="Larrondo L.F."/>
            <person name="Lindquist E."/>
            <person name="Ling A."/>
            <person name="Lombard V."/>
            <person name="Lucas S."/>
            <person name="Lundell T."/>
            <person name="Martin R."/>
            <person name="McLaughlin D.J."/>
            <person name="Morgenstern I."/>
            <person name="Morin E."/>
            <person name="Murat C."/>
            <person name="Nagy L.G."/>
            <person name="Nolan M."/>
            <person name="Ohm R.A."/>
            <person name="Patyshakuliyeva A."/>
            <person name="Rokas A."/>
            <person name="Ruiz-Duenas F.J."/>
            <person name="Sabat G."/>
            <person name="Salamov A."/>
            <person name="Samejima M."/>
            <person name="Schmutz J."/>
            <person name="Slot J.C."/>
            <person name="St John F."/>
            <person name="Stenlid J."/>
            <person name="Sun H."/>
            <person name="Sun S."/>
            <person name="Syed K."/>
            <person name="Tsang A."/>
            <person name="Wiebenga A."/>
            <person name="Young D."/>
            <person name="Pisabarro A."/>
            <person name="Eastwood D.C."/>
            <person name="Martin F."/>
            <person name="Cullen D."/>
            <person name="Grigoriev I.V."/>
            <person name="Hibbett D.S."/>
        </authorList>
    </citation>
    <scope>NUCLEOTIDE SEQUENCE [LARGE SCALE GENOMIC DNA]</scope>
    <source>
        <strain evidence="5 6">DJM-731 SS1</strain>
    </source>
</reference>
<dbReference type="GO" id="GO:0030691">
    <property type="term" value="C:Noc2p-Noc3p complex"/>
    <property type="evidence" value="ECO:0007669"/>
    <property type="project" value="TreeGrafter"/>
</dbReference>
<dbReference type="OrthoDB" id="10266662at2759"/>
<dbReference type="GO" id="GO:0005654">
    <property type="term" value="C:nucleoplasm"/>
    <property type="evidence" value="ECO:0007669"/>
    <property type="project" value="TreeGrafter"/>
</dbReference>
<organism evidence="5 6">
    <name type="scientific">Dacryopinax primogenitus (strain DJM 731)</name>
    <name type="common">Brown rot fungus</name>
    <dbReference type="NCBI Taxonomy" id="1858805"/>
    <lineage>
        <taxon>Eukaryota</taxon>
        <taxon>Fungi</taxon>
        <taxon>Dikarya</taxon>
        <taxon>Basidiomycota</taxon>
        <taxon>Agaricomycotina</taxon>
        <taxon>Dacrymycetes</taxon>
        <taxon>Dacrymycetales</taxon>
        <taxon>Dacrymycetaceae</taxon>
        <taxon>Dacryopinax</taxon>
    </lineage>
</organism>
<evidence type="ECO:0000313" key="5">
    <source>
        <dbReference type="EMBL" id="EJT97184.1"/>
    </source>
</evidence>
<dbReference type="Proteomes" id="UP000030653">
    <property type="component" value="Unassembled WGS sequence"/>
</dbReference>
<feature type="compositionally biased region" description="Acidic residues" evidence="4">
    <location>
        <begin position="81"/>
        <end position="111"/>
    </location>
</feature>
<dbReference type="SUPFAM" id="SSF48371">
    <property type="entry name" value="ARM repeat"/>
    <property type="match status" value="1"/>
</dbReference>
<protein>
    <submittedName>
        <fullName evidence="5">Noc2-domain-containing protein</fullName>
    </submittedName>
</protein>
<dbReference type="HOGENOM" id="CLU_011272_0_0_1"/>
<dbReference type="InterPro" id="IPR016024">
    <property type="entry name" value="ARM-type_fold"/>
</dbReference>
<feature type="compositionally biased region" description="Basic and acidic residues" evidence="4">
    <location>
        <begin position="32"/>
        <end position="69"/>
    </location>
</feature>
<dbReference type="EMBL" id="JH795878">
    <property type="protein sequence ID" value="EJT97184.1"/>
    <property type="molecule type" value="Genomic_DNA"/>
</dbReference>
<dbReference type="GO" id="GO:0030690">
    <property type="term" value="C:Noc1p-Noc2p complex"/>
    <property type="evidence" value="ECO:0007669"/>
    <property type="project" value="TreeGrafter"/>
</dbReference>
<accession>M5FQX5</accession>
<keyword evidence="6" id="KW-1185">Reference proteome</keyword>
<dbReference type="Pfam" id="PF03715">
    <property type="entry name" value="Noc2"/>
    <property type="match status" value="1"/>
</dbReference>
<dbReference type="PANTHER" id="PTHR12687:SF4">
    <property type="entry name" value="NUCLEOLAR COMPLEX PROTEIN 2 HOMOLOG"/>
    <property type="match status" value="1"/>
</dbReference>
<dbReference type="STRING" id="1858805.M5FQX5"/>
<dbReference type="GO" id="GO:0005730">
    <property type="term" value="C:nucleolus"/>
    <property type="evidence" value="ECO:0007669"/>
    <property type="project" value="TreeGrafter"/>
</dbReference>
<name>M5FQX5_DACPD</name>
<evidence type="ECO:0000313" key="6">
    <source>
        <dbReference type="Proteomes" id="UP000030653"/>
    </source>
</evidence>
<dbReference type="OMA" id="GCLRYYL"/>
<feature type="region of interest" description="Disordered" evidence="4">
    <location>
        <begin position="1"/>
        <end position="111"/>
    </location>
</feature>
<gene>
    <name evidence="5" type="ORF">DACRYDRAFT_59626</name>
</gene>
<keyword evidence="3" id="KW-0539">Nucleus</keyword>
<dbReference type="RefSeq" id="XP_040624082.1">
    <property type="nucleotide sequence ID" value="XM_040775574.1"/>
</dbReference>
<dbReference type="InterPro" id="IPR005343">
    <property type="entry name" value="Noc2"/>
</dbReference>
<evidence type="ECO:0000256" key="2">
    <source>
        <dbReference type="ARBA" id="ARBA00005907"/>
    </source>
</evidence>
<dbReference type="PANTHER" id="PTHR12687">
    <property type="entry name" value="NUCLEOLAR COMPLEX 2 AND RAD4-RELATED"/>
    <property type="match status" value="1"/>
</dbReference>